<protein>
    <submittedName>
        <fullName evidence="1">Uncharacterized protein</fullName>
    </submittedName>
</protein>
<dbReference type="AlphaFoldDB" id="A0A533Q6C8"/>
<sequence length="195" mass="22453">MGRQLIYIPIIHTEVDMGSMAGSLKKEYMQKYGIYKWHQHLKRINDLWISIEECLNQKHLCYSQVKIYQDGLPVCGNELQIVQDIAQRGGRNHQLLLKLISKGATLIGTEDAALLMKEYHLIKSTTIGKSVEKGTIRQNYMTERDMFIASRIHETLKDRETGILFLGMLHKIVEILPSDIVVEYLTIPPAIQKFN</sequence>
<reference evidence="1 2" key="1">
    <citation type="submission" date="2019-04" db="EMBL/GenBank/DDBJ databases">
        <title>Genome of a novel bacterium Candidatus Jettenia ecosi reconstructed from metagenome of an anammox bioreactor.</title>
        <authorList>
            <person name="Mardanov A.V."/>
            <person name="Beletsky A.V."/>
            <person name="Ravin N.V."/>
            <person name="Botchkova E.A."/>
            <person name="Litti Y.V."/>
            <person name="Nozhevnikova A.N."/>
        </authorList>
    </citation>
    <scope>NUCLEOTIDE SEQUENCE [LARGE SCALE GENOMIC DNA]</scope>
    <source>
        <strain evidence="1">J2</strain>
    </source>
</reference>
<organism evidence="1 2">
    <name type="scientific">Candidatus Jettenia ecosi</name>
    <dbReference type="NCBI Taxonomy" id="2494326"/>
    <lineage>
        <taxon>Bacteria</taxon>
        <taxon>Pseudomonadati</taxon>
        <taxon>Planctomycetota</taxon>
        <taxon>Candidatus Brocadiia</taxon>
        <taxon>Candidatus Brocadiales</taxon>
        <taxon>Candidatus Brocadiaceae</taxon>
        <taxon>Candidatus Jettenia</taxon>
    </lineage>
</organism>
<accession>A0A533Q6C8</accession>
<proteinExistence type="predicted"/>
<comment type="caution">
    <text evidence="1">The sequence shown here is derived from an EMBL/GenBank/DDBJ whole genome shotgun (WGS) entry which is preliminary data.</text>
</comment>
<evidence type="ECO:0000313" key="2">
    <source>
        <dbReference type="Proteomes" id="UP000319783"/>
    </source>
</evidence>
<name>A0A533Q6C8_9BACT</name>
<dbReference type="Proteomes" id="UP000319783">
    <property type="component" value="Unassembled WGS sequence"/>
</dbReference>
<evidence type="ECO:0000313" key="1">
    <source>
        <dbReference type="EMBL" id="TLD40134.1"/>
    </source>
</evidence>
<dbReference type="EMBL" id="SULG01000129">
    <property type="protein sequence ID" value="TLD40134.1"/>
    <property type="molecule type" value="Genomic_DNA"/>
</dbReference>
<gene>
    <name evidence="1" type="ORF">JETT_3610</name>
</gene>